<evidence type="ECO:0000313" key="1">
    <source>
        <dbReference type="EMBL" id="CAI9573019.1"/>
    </source>
</evidence>
<accession>A0ABN9DM42</accession>
<evidence type="ECO:0000313" key="2">
    <source>
        <dbReference type="Proteomes" id="UP001162483"/>
    </source>
</evidence>
<reference evidence="1" key="1">
    <citation type="submission" date="2023-05" db="EMBL/GenBank/DDBJ databases">
        <authorList>
            <person name="Stuckert A."/>
        </authorList>
    </citation>
    <scope>NUCLEOTIDE SEQUENCE</scope>
</reference>
<proteinExistence type="predicted"/>
<gene>
    <name evidence="1" type="ORF">SPARVUS_LOCUS7567195</name>
</gene>
<organism evidence="1 2">
    <name type="scientific">Staurois parvus</name>
    <dbReference type="NCBI Taxonomy" id="386267"/>
    <lineage>
        <taxon>Eukaryota</taxon>
        <taxon>Metazoa</taxon>
        <taxon>Chordata</taxon>
        <taxon>Craniata</taxon>
        <taxon>Vertebrata</taxon>
        <taxon>Euteleostomi</taxon>
        <taxon>Amphibia</taxon>
        <taxon>Batrachia</taxon>
        <taxon>Anura</taxon>
        <taxon>Neobatrachia</taxon>
        <taxon>Ranoidea</taxon>
        <taxon>Ranidae</taxon>
        <taxon>Staurois</taxon>
    </lineage>
</organism>
<feature type="non-terminal residue" evidence="1">
    <location>
        <position position="1"/>
    </location>
</feature>
<comment type="caution">
    <text evidence="1">The sequence shown here is derived from an EMBL/GenBank/DDBJ whole genome shotgun (WGS) entry which is preliminary data.</text>
</comment>
<protein>
    <recommendedName>
        <fullName evidence="3">Secreted protein</fullName>
    </recommendedName>
</protein>
<dbReference type="Proteomes" id="UP001162483">
    <property type="component" value="Unassembled WGS sequence"/>
</dbReference>
<name>A0ABN9DM42_9NEOB</name>
<dbReference type="EMBL" id="CATNWA010014533">
    <property type="protein sequence ID" value="CAI9573019.1"/>
    <property type="molecule type" value="Genomic_DNA"/>
</dbReference>
<evidence type="ECO:0008006" key="3">
    <source>
        <dbReference type="Google" id="ProtNLM"/>
    </source>
</evidence>
<sequence>LTSLAVFLSVARGKVSVPQAVTPSYTRAYHVALLRHLFFTYLVLHSRDVPPAVSPVMSSGRCRHLSSGFRPLRRWDVRGCYWREI</sequence>
<keyword evidence="2" id="KW-1185">Reference proteome</keyword>